<keyword evidence="1" id="KW-0732">Signal</keyword>
<name>A0A2S7K072_9PROT</name>
<sequence>MAKRRGIEGKGTRSGLISRRSLLGAAAMAFAASPAPGQSAPSARRRIGVIYAHSDRFAPILDATLSGLAAAAPSWEFDLKRLRPGITAAEIEGWFDGPVSGWILLGTEAKDIVKGVRIRKPAVTGLQYISPVDEIADGGVSLDFDPEDVLPELAALLPRHNRIHALYVDGRDDWIIERLRRASAMRAYSVLPAAAGSLSEATDHFSGVLRYGNPATDIIWVLGGSGLLTGDTAGHLFQQAYNGRFPVFTNRRAWVNEGAFLGGEPDFHAHGAQISRLLDKILATGKRRFETTSRISFVMNVRVARRVGVDVSQAVRDRMGALVADD</sequence>
<dbReference type="InterPro" id="IPR006311">
    <property type="entry name" value="TAT_signal"/>
</dbReference>
<evidence type="ECO:0000313" key="2">
    <source>
        <dbReference type="EMBL" id="PQA85897.1"/>
    </source>
</evidence>
<dbReference type="PROSITE" id="PS51318">
    <property type="entry name" value="TAT"/>
    <property type="match status" value="1"/>
</dbReference>
<evidence type="ECO:0000313" key="3">
    <source>
        <dbReference type="Proteomes" id="UP000239504"/>
    </source>
</evidence>
<feature type="signal peptide" evidence="1">
    <location>
        <begin position="1"/>
        <end position="31"/>
    </location>
</feature>
<evidence type="ECO:0000256" key="1">
    <source>
        <dbReference type="SAM" id="SignalP"/>
    </source>
</evidence>
<reference evidence="2 3" key="1">
    <citation type="submission" date="2017-12" db="EMBL/GenBank/DDBJ databases">
        <authorList>
            <person name="Hurst M.R.H."/>
        </authorList>
    </citation>
    <scope>NUCLEOTIDE SEQUENCE [LARGE SCALE GENOMIC DNA]</scope>
    <source>
        <strain evidence="2 3">SY-3-19</strain>
    </source>
</reference>
<dbReference type="EMBL" id="PJCH01000016">
    <property type="protein sequence ID" value="PQA85897.1"/>
    <property type="molecule type" value="Genomic_DNA"/>
</dbReference>
<keyword evidence="3" id="KW-1185">Reference proteome</keyword>
<organism evidence="2 3">
    <name type="scientific">Hyphococcus luteus</name>
    <dbReference type="NCBI Taxonomy" id="2058213"/>
    <lineage>
        <taxon>Bacteria</taxon>
        <taxon>Pseudomonadati</taxon>
        <taxon>Pseudomonadota</taxon>
        <taxon>Alphaproteobacteria</taxon>
        <taxon>Parvularculales</taxon>
        <taxon>Parvularculaceae</taxon>
        <taxon>Hyphococcus</taxon>
    </lineage>
</organism>
<feature type="chain" id="PRO_5015443199" description="ABC transporter substrate-binding protein" evidence="1">
    <location>
        <begin position="32"/>
        <end position="326"/>
    </location>
</feature>
<protein>
    <recommendedName>
        <fullName evidence="4">ABC transporter substrate-binding protein</fullName>
    </recommendedName>
</protein>
<gene>
    <name evidence="2" type="ORF">CW354_20430</name>
</gene>
<dbReference type="Gene3D" id="3.40.50.2300">
    <property type="match status" value="2"/>
</dbReference>
<proteinExistence type="predicted"/>
<dbReference type="Proteomes" id="UP000239504">
    <property type="component" value="Unassembled WGS sequence"/>
</dbReference>
<comment type="caution">
    <text evidence="2">The sequence shown here is derived from an EMBL/GenBank/DDBJ whole genome shotgun (WGS) entry which is preliminary data.</text>
</comment>
<dbReference type="AlphaFoldDB" id="A0A2S7K072"/>
<accession>A0A2S7K072</accession>
<evidence type="ECO:0008006" key="4">
    <source>
        <dbReference type="Google" id="ProtNLM"/>
    </source>
</evidence>